<keyword evidence="2" id="KW-1185">Reference proteome</keyword>
<organism evidence="1 2">
    <name type="scientific">Cardiocondyla obscurior</name>
    <dbReference type="NCBI Taxonomy" id="286306"/>
    <lineage>
        <taxon>Eukaryota</taxon>
        <taxon>Metazoa</taxon>
        <taxon>Ecdysozoa</taxon>
        <taxon>Arthropoda</taxon>
        <taxon>Hexapoda</taxon>
        <taxon>Insecta</taxon>
        <taxon>Pterygota</taxon>
        <taxon>Neoptera</taxon>
        <taxon>Endopterygota</taxon>
        <taxon>Hymenoptera</taxon>
        <taxon>Apocrita</taxon>
        <taxon>Aculeata</taxon>
        <taxon>Formicoidea</taxon>
        <taxon>Formicidae</taxon>
        <taxon>Myrmicinae</taxon>
        <taxon>Cardiocondyla</taxon>
    </lineage>
</organism>
<dbReference type="EMBL" id="JADYXP020000014">
    <property type="protein sequence ID" value="KAL0109987.1"/>
    <property type="molecule type" value="Genomic_DNA"/>
</dbReference>
<evidence type="ECO:0000313" key="1">
    <source>
        <dbReference type="EMBL" id="KAL0109987.1"/>
    </source>
</evidence>
<protein>
    <submittedName>
        <fullName evidence="1">Uncharacterized protein</fullName>
    </submittedName>
</protein>
<name>A0AAW2F736_9HYME</name>
<evidence type="ECO:0000313" key="2">
    <source>
        <dbReference type="Proteomes" id="UP001430953"/>
    </source>
</evidence>
<gene>
    <name evidence="1" type="ORF">PUN28_013555</name>
</gene>
<dbReference type="Proteomes" id="UP001430953">
    <property type="component" value="Unassembled WGS sequence"/>
</dbReference>
<reference evidence="1 2" key="1">
    <citation type="submission" date="2023-03" db="EMBL/GenBank/DDBJ databases">
        <title>High recombination rates correlate with genetic variation in Cardiocondyla obscurior ants.</title>
        <authorList>
            <person name="Errbii M."/>
        </authorList>
    </citation>
    <scope>NUCLEOTIDE SEQUENCE [LARGE SCALE GENOMIC DNA]</scope>
    <source>
        <strain evidence="1">Alpha-2009</strain>
        <tissue evidence="1">Whole body</tissue>
    </source>
</reference>
<dbReference type="AlphaFoldDB" id="A0AAW2F736"/>
<proteinExistence type="predicted"/>
<accession>A0AAW2F736</accession>
<comment type="caution">
    <text evidence="1">The sequence shown here is derived from an EMBL/GenBank/DDBJ whole genome shotgun (WGS) entry which is preliminary data.</text>
</comment>
<sequence>MLQPPPEFFNSAEVSRLRALEKNRRLRNCVILIFHNTLLSADFFR</sequence>